<keyword evidence="3" id="KW-0963">Cytoplasm</keyword>
<dbReference type="InterPro" id="IPR002423">
    <property type="entry name" value="Cpn60/GroEL/TCP-1"/>
</dbReference>
<dbReference type="PRINTS" id="PR00304">
    <property type="entry name" value="TCOMPLEXTCP1"/>
</dbReference>
<dbReference type="InterPro" id="IPR027409">
    <property type="entry name" value="GroEL-like_apical_dom_sf"/>
</dbReference>
<evidence type="ECO:0000313" key="11">
    <source>
        <dbReference type="EMBL" id="CAL6001424.1"/>
    </source>
</evidence>
<dbReference type="GO" id="GO:0005832">
    <property type="term" value="C:chaperonin-containing T-complex"/>
    <property type="evidence" value="ECO:0007669"/>
    <property type="project" value="UniProtKB-ARBA"/>
</dbReference>
<dbReference type="InterPro" id="IPR002194">
    <property type="entry name" value="Chaperonin_TCP-1_CS"/>
</dbReference>
<dbReference type="InterPro" id="IPR054827">
    <property type="entry name" value="thermosome_alpha"/>
</dbReference>
<dbReference type="PANTHER" id="PTHR11353">
    <property type="entry name" value="CHAPERONIN"/>
    <property type="match status" value="1"/>
</dbReference>
<dbReference type="PROSITE" id="PS00995">
    <property type="entry name" value="TCP1_3"/>
    <property type="match status" value="1"/>
</dbReference>
<dbReference type="Pfam" id="PF00118">
    <property type="entry name" value="Cpn60_TCP1"/>
    <property type="match status" value="1"/>
</dbReference>
<reference evidence="11 12" key="2">
    <citation type="submission" date="2024-07" db="EMBL/GenBank/DDBJ databases">
        <authorList>
            <person name="Akdeniz Z."/>
        </authorList>
    </citation>
    <scope>NUCLEOTIDE SEQUENCE [LARGE SCALE GENOMIC DNA]</scope>
</reference>
<keyword evidence="12" id="KW-1185">Reference proteome</keyword>
<evidence type="ECO:0000256" key="3">
    <source>
        <dbReference type="ARBA" id="ARBA00022490"/>
    </source>
</evidence>
<dbReference type="InterPro" id="IPR027410">
    <property type="entry name" value="TCP-1-like_intermed_sf"/>
</dbReference>
<keyword evidence="5 9" id="KW-0067">ATP-binding</keyword>
<dbReference type="SUPFAM" id="SSF52029">
    <property type="entry name" value="GroEL apical domain-like"/>
    <property type="match status" value="1"/>
</dbReference>
<evidence type="ECO:0000256" key="9">
    <source>
        <dbReference type="RuleBase" id="RU004187"/>
    </source>
</evidence>
<dbReference type="AlphaFoldDB" id="A0AA86REE8"/>
<comment type="subcellular location">
    <subcellularLocation>
        <location evidence="1">Cytoplasm</location>
    </subcellularLocation>
</comment>
<evidence type="ECO:0000256" key="8">
    <source>
        <dbReference type="ARBA" id="ARBA00033325"/>
    </source>
</evidence>
<evidence type="ECO:0000256" key="2">
    <source>
        <dbReference type="ARBA" id="ARBA00008020"/>
    </source>
</evidence>
<sequence>MQGQQGPPQQLAPGVSLLGVAQDETGRPVYIVRDQTNKRRAKGLEAHKSNIAVARALANTLRTSLGPRGMDKILISQDREVTITNDGATIMEKMEVENHIARLLVDLSICQDNEVGDGTTGVVVIAGSLLEQAEDLLDRGIHPIRISEGYEKACAIACSHLETFAEKIDFGANRELLIKSAMTSLGSKIINRYHRQMAEISVDAVLSVADLERRDVDFELIKVRSKIGGNLDETKLINGIILDQEMSHIGMKNKMHNAKIAILTCPFEPPKPKTTYKIDIDSAEKYNSLYKQEQQFFVDMVKQVKDSGCDLVICQWGFDDEANHLLMQAGISAVRWAKAEDMEAIAVATGARIIARFEDLAPNKLGIAEHVEVLTVGTTNDKMMVIQGFDNKFENGQIVPKTITQRISTVFIRGGNAMLIEEAKRSLHDAMCVVRNLVKQPLIIFGGGAAEIACSLKIAEEAEKIKTSEQYALRKYSEALDAIPLALARNSGLQPIETLAKVKKAQVEQQNPRLGVDCLSKGTNDMKEQFVFETLHSKQQQLMLATQVVRMILKIDELIEEDEQV</sequence>
<dbReference type="Gene3D" id="1.10.560.10">
    <property type="entry name" value="GroEL-like equatorial domain"/>
    <property type="match status" value="1"/>
</dbReference>
<dbReference type="FunFam" id="1.10.560.10:FF:000049">
    <property type="entry name" value="T-complex protein 1 subunitTheta, putative"/>
    <property type="match status" value="1"/>
</dbReference>
<dbReference type="GO" id="GO:0051082">
    <property type="term" value="F:unfolded protein binding"/>
    <property type="evidence" value="ECO:0007669"/>
    <property type="project" value="InterPro"/>
</dbReference>
<dbReference type="EMBL" id="CAXDID020000043">
    <property type="protein sequence ID" value="CAL6001424.1"/>
    <property type="molecule type" value="Genomic_DNA"/>
</dbReference>
<keyword evidence="4 9" id="KW-0547">Nucleotide-binding</keyword>
<dbReference type="GO" id="GO:0005524">
    <property type="term" value="F:ATP binding"/>
    <property type="evidence" value="ECO:0007669"/>
    <property type="project" value="UniProtKB-KW"/>
</dbReference>
<comment type="caution">
    <text evidence="10">The sequence shown here is derived from an EMBL/GenBank/DDBJ whole genome shotgun (WGS) entry which is preliminary data.</text>
</comment>
<evidence type="ECO:0000313" key="10">
    <source>
        <dbReference type="EMBL" id="CAI9976456.1"/>
    </source>
</evidence>
<dbReference type="GO" id="GO:0140662">
    <property type="term" value="F:ATP-dependent protein folding chaperone"/>
    <property type="evidence" value="ECO:0007669"/>
    <property type="project" value="InterPro"/>
</dbReference>
<comment type="similarity">
    <text evidence="2 9">Belongs to the TCP-1 chaperonin family.</text>
</comment>
<evidence type="ECO:0000256" key="5">
    <source>
        <dbReference type="ARBA" id="ARBA00022840"/>
    </source>
</evidence>
<accession>A0AA86REE8</accession>
<dbReference type="InterPro" id="IPR027413">
    <property type="entry name" value="GROEL-like_equatorial_sf"/>
</dbReference>
<dbReference type="GO" id="GO:0016887">
    <property type="term" value="F:ATP hydrolysis activity"/>
    <property type="evidence" value="ECO:0007669"/>
    <property type="project" value="InterPro"/>
</dbReference>
<dbReference type="FunFam" id="3.50.7.10:FF:000003">
    <property type="entry name" value="T-complex protein 1 subunit epsilon"/>
    <property type="match status" value="1"/>
</dbReference>
<name>A0AA86REE8_9EUKA</name>
<dbReference type="InterPro" id="IPR012718">
    <property type="entry name" value="Chap_CCT_epsi"/>
</dbReference>
<dbReference type="Gene3D" id="3.30.260.10">
    <property type="entry name" value="TCP-1-like chaperonin intermediate domain"/>
    <property type="match status" value="1"/>
</dbReference>
<dbReference type="SUPFAM" id="SSF48592">
    <property type="entry name" value="GroEL equatorial domain-like"/>
    <property type="match status" value="1"/>
</dbReference>
<dbReference type="SUPFAM" id="SSF54849">
    <property type="entry name" value="GroEL-intermediate domain like"/>
    <property type="match status" value="1"/>
</dbReference>
<dbReference type="InterPro" id="IPR053374">
    <property type="entry name" value="TCP-1_chaperonin"/>
</dbReference>
<dbReference type="NCBIfam" id="TIGR02343">
    <property type="entry name" value="chap_CCT_epsi"/>
    <property type="match status" value="1"/>
</dbReference>
<evidence type="ECO:0000256" key="4">
    <source>
        <dbReference type="ARBA" id="ARBA00022741"/>
    </source>
</evidence>
<organism evidence="10">
    <name type="scientific">Hexamita inflata</name>
    <dbReference type="NCBI Taxonomy" id="28002"/>
    <lineage>
        <taxon>Eukaryota</taxon>
        <taxon>Metamonada</taxon>
        <taxon>Diplomonadida</taxon>
        <taxon>Hexamitidae</taxon>
        <taxon>Hexamitinae</taxon>
        <taxon>Hexamita</taxon>
    </lineage>
</organism>
<evidence type="ECO:0000256" key="1">
    <source>
        <dbReference type="ARBA" id="ARBA00004496"/>
    </source>
</evidence>
<dbReference type="PROSITE" id="PS00750">
    <property type="entry name" value="TCP1_1"/>
    <property type="match status" value="1"/>
</dbReference>
<dbReference type="NCBIfam" id="NF041083">
    <property type="entry name" value="thermosome_beta"/>
    <property type="match status" value="1"/>
</dbReference>
<dbReference type="EMBL" id="CATOUU010001173">
    <property type="protein sequence ID" value="CAI9976456.1"/>
    <property type="molecule type" value="Genomic_DNA"/>
</dbReference>
<evidence type="ECO:0000256" key="6">
    <source>
        <dbReference type="ARBA" id="ARBA00023186"/>
    </source>
</evidence>
<dbReference type="NCBIfam" id="NF041082">
    <property type="entry name" value="thermosome_alpha"/>
    <property type="match status" value="1"/>
</dbReference>
<reference evidence="10" key="1">
    <citation type="submission" date="2023-06" db="EMBL/GenBank/DDBJ databases">
        <authorList>
            <person name="Kurt Z."/>
        </authorList>
    </citation>
    <scope>NUCLEOTIDE SEQUENCE</scope>
</reference>
<proteinExistence type="inferred from homology"/>
<dbReference type="PROSITE" id="PS00751">
    <property type="entry name" value="TCP1_2"/>
    <property type="match status" value="1"/>
</dbReference>
<keyword evidence="6 9" id="KW-0143">Chaperone</keyword>
<dbReference type="InterPro" id="IPR017998">
    <property type="entry name" value="Chaperone_TCP-1"/>
</dbReference>
<protein>
    <recommendedName>
        <fullName evidence="7">T-complex protein 1 subunit epsilon</fullName>
    </recommendedName>
    <alternativeName>
        <fullName evidence="8">CCT-epsilon</fullName>
    </alternativeName>
</protein>
<gene>
    <name evidence="11" type="ORF">HINF_LOCUS17437</name>
    <name evidence="10" type="ORF">HINF_LOCUS64101</name>
</gene>
<dbReference type="Gene3D" id="3.50.7.10">
    <property type="entry name" value="GroEL"/>
    <property type="match status" value="1"/>
</dbReference>
<dbReference type="Proteomes" id="UP001642409">
    <property type="component" value="Unassembled WGS sequence"/>
</dbReference>
<evidence type="ECO:0000313" key="12">
    <source>
        <dbReference type="Proteomes" id="UP001642409"/>
    </source>
</evidence>
<evidence type="ECO:0000256" key="7">
    <source>
        <dbReference type="ARBA" id="ARBA00024086"/>
    </source>
</evidence>
<dbReference type="CDD" id="cd03339">
    <property type="entry name" value="TCP1_epsilon"/>
    <property type="match status" value="1"/>
</dbReference>